<protein>
    <submittedName>
        <fullName evidence="1">Uncharacterized protein</fullName>
    </submittedName>
</protein>
<comment type="caution">
    <text evidence="1">The sequence shown here is derived from an EMBL/GenBank/DDBJ whole genome shotgun (WGS) entry which is preliminary data.</text>
</comment>
<keyword evidence="2" id="KW-1185">Reference proteome</keyword>
<evidence type="ECO:0000313" key="2">
    <source>
        <dbReference type="Proteomes" id="UP000026249"/>
    </source>
</evidence>
<organism evidence="1 2">
    <name type="scientific">Actibacterium mucosum KCTC 23349</name>
    <dbReference type="NCBI Taxonomy" id="1454373"/>
    <lineage>
        <taxon>Bacteria</taxon>
        <taxon>Pseudomonadati</taxon>
        <taxon>Pseudomonadota</taxon>
        <taxon>Alphaproteobacteria</taxon>
        <taxon>Rhodobacterales</taxon>
        <taxon>Roseobacteraceae</taxon>
        <taxon>Actibacterium</taxon>
    </lineage>
</organism>
<dbReference type="STRING" id="1454373.ACMU_07825"/>
<dbReference type="EMBL" id="JFKE01000002">
    <property type="protein sequence ID" value="KAJ56838.1"/>
    <property type="molecule type" value="Genomic_DNA"/>
</dbReference>
<proteinExistence type="predicted"/>
<evidence type="ECO:0000313" key="1">
    <source>
        <dbReference type="EMBL" id="KAJ56838.1"/>
    </source>
</evidence>
<reference evidence="1 2" key="1">
    <citation type="submission" date="2014-03" db="EMBL/GenBank/DDBJ databases">
        <title>Draft Genome Sequence of Actibacterium mucosum KCTC 23349, a Marine Alphaproteobacterium with Complex Ionic Requirements Isolated from Mediterranean Seawater at Malvarrosa Beach, Valencia, Spain.</title>
        <authorList>
            <person name="Arahal D.R."/>
            <person name="Shao Z."/>
            <person name="Lai Q."/>
            <person name="Pujalte M.J."/>
        </authorList>
    </citation>
    <scope>NUCLEOTIDE SEQUENCE [LARGE SCALE GENOMIC DNA]</scope>
    <source>
        <strain evidence="1 2">KCTC 23349</strain>
    </source>
</reference>
<name>A0A037ZMQ5_9RHOB</name>
<dbReference type="Proteomes" id="UP000026249">
    <property type="component" value="Unassembled WGS sequence"/>
</dbReference>
<dbReference type="AlphaFoldDB" id="A0A037ZMQ5"/>
<accession>A0A037ZMQ5</accession>
<sequence length="102" mass="11129">MACVGKTPCKKSDHEFTVVNFGSNFELHISSTVFVFEHYATNDNIALQGVGLGEDGQGMRAITIFKDLDFVFSSHVLIDFTETDPKIAANVSLIGSCIRLLS</sequence>
<gene>
    <name evidence="1" type="ORF">ACMU_07825</name>
</gene>